<name>A0A246JIE7_9BURK</name>
<dbReference type="InterPro" id="IPR018711">
    <property type="entry name" value="NAGPA"/>
</dbReference>
<dbReference type="Pfam" id="PF09992">
    <property type="entry name" value="NAGPA"/>
    <property type="match status" value="1"/>
</dbReference>
<dbReference type="PANTHER" id="PTHR40446">
    <property type="entry name" value="N-ACETYLGLUCOSAMINE-1-PHOSPHODIESTER ALPHA-N-ACETYLGLUCOSAMINIDASE"/>
    <property type="match status" value="1"/>
</dbReference>
<comment type="caution">
    <text evidence="3">The sequence shown here is derived from an EMBL/GenBank/DDBJ whole genome shotgun (WGS) entry which is preliminary data.</text>
</comment>
<keyword evidence="4" id="KW-1185">Reference proteome</keyword>
<dbReference type="RefSeq" id="WP_088384376.1">
    <property type="nucleotide sequence ID" value="NZ_NIOF01000002.1"/>
</dbReference>
<keyword evidence="1" id="KW-0732">Signal</keyword>
<organism evidence="3 4">
    <name type="scientific">Roseateles aquatilis</name>
    <dbReference type="NCBI Taxonomy" id="431061"/>
    <lineage>
        <taxon>Bacteria</taxon>
        <taxon>Pseudomonadati</taxon>
        <taxon>Pseudomonadota</taxon>
        <taxon>Betaproteobacteria</taxon>
        <taxon>Burkholderiales</taxon>
        <taxon>Sphaerotilaceae</taxon>
        <taxon>Roseateles</taxon>
    </lineage>
</organism>
<evidence type="ECO:0000313" key="3">
    <source>
        <dbReference type="EMBL" id="OWQ92293.1"/>
    </source>
</evidence>
<proteinExistence type="predicted"/>
<evidence type="ECO:0000313" key="4">
    <source>
        <dbReference type="Proteomes" id="UP000197468"/>
    </source>
</evidence>
<reference evidence="3 4" key="1">
    <citation type="journal article" date="2008" name="Int. J. Syst. Evol. Microbiol.">
        <title>Description of Roseateles aquatilis sp. nov. and Roseateles terrae sp. nov., in the class Betaproteobacteria, and emended description of the genus Roseateles.</title>
        <authorList>
            <person name="Gomila M."/>
            <person name="Bowien B."/>
            <person name="Falsen E."/>
            <person name="Moore E.R."/>
            <person name="Lalucat J."/>
        </authorList>
    </citation>
    <scope>NUCLEOTIDE SEQUENCE [LARGE SCALE GENOMIC DNA]</scope>
    <source>
        <strain evidence="3 4">CCUG 48205</strain>
    </source>
</reference>
<gene>
    <name evidence="3" type="ORF">CDN99_08140</name>
</gene>
<dbReference type="AlphaFoldDB" id="A0A246JIE7"/>
<feature type="signal peptide" evidence="1">
    <location>
        <begin position="1"/>
        <end position="19"/>
    </location>
</feature>
<dbReference type="PANTHER" id="PTHR40446:SF2">
    <property type="entry name" value="N-ACETYLGLUCOSAMINE-1-PHOSPHODIESTER ALPHA-N-ACETYLGLUCOSAMINIDASE"/>
    <property type="match status" value="1"/>
</dbReference>
<dbReference type="EMBL" id="NIOF01000002">
    <property type="protein sequence ID" value="OWQ92293.1"/>
    <property type="molecule type" value="Genomic_DNA"/>
</dbReference>
<sequence length="525" mass="55605">MLRITAVVLLALTFGPTFAAVPAPQSGSAYSPLPLGNTSLPQKVTKEILANGVTHYRFKRGSASSSGHWMLMSEPLASAEGVTAALACFRELGVADPVIAAHRLGVSQDYQVASGGRFETRISAQREELRAKRAGCTLVARHTSEDESNVFGPWVVDVVEIASDAPVELKVVAGPQGSKMRQRTSVLSKAAGAIVAVNAGFFVEEGVDGYPGQAAGISVVDGQLESGPVAARSALVIHAGKEPAAKLVKDLALSLQLVGSDGTRIKVDGVNRKPGLARNCGRDGNDFPLHDYTCKYEDDAVYFPRGSGFIPLTSNLDGSARRFAIDREGVLSSLKPGDAAAPGDAMMVVTPASARLQEMERMASAGTQVRLVAKSAEKDLFSAGSYAVNGGPVLIRVGQEIREEVEEGWSIGLVRDSIHDLHMHEWVNRRNPRTAFGIKDDGTLLLLTVDGHRHGTSVGMTIEELRQVMKSLGARDAINLDGGGSTAMVLSDKLVNLPSDLTGERAIGDALLFVPRKNVGKWGNP</sequence>
<accession>A0A246JIE7</accession>
<dbReference type="OrthoDB" id="9809781at2"/>
<dbReference type="Proteomes" id="UP000197468">
    <property type="component" value="Unassembled WGS sequence"/>
</dbReference>
<feature type="chain" id="PRO_5012828867" description="Phosphodiester glycosidase domain-containing protein" evidence="1">
    <location>
        <begin position="20"/>
        <end position="525"/>
    </location>
</feature>
<protein>
    <recommendedName>
        <fullName evidence="2">Phosphodiester glycosidase domain-containing protein</fullName>
    </recommendedName>
</protein>
<feature type="domain" description="Phosphodiester glycosidase" evidence="2">
    <location>
        <begin position="369"/>
        <end position="513"/>
    </location>
</feature>
<evidence type="ECO:0000259" key="2">
    <source>
        <dbReference type="Pfam" id="PF09992"/>
    </source>
</evidence>
<evidence type="ECO:0000256" key="1">
    <source>
        <dbReference type="SAM" id="SignalP"/>
    </source>
</evidence>